<evidence type="ECO:0000313" key="3">
    <source>
        <dbReference type="Proteomes" id="UP000076038"/>
    </source>
</evidence>
<feature type="region of interest" description="Disordered" evidence="1">
    <location>
        <begin position="1"/>
        <end position="28"/>
    </location>
</feature>
<evidence type="ECO:0000256" key="1">
    <source>
        <dbReference type="SAM" id="MobiDB-lite"/>
    </source>
</evidence>
<keyword evidence="3" id="KW-1185">Reference proteome</keyword>
<dbReference type="OrthoDB" id="4569207at2"/>
<reference evidence="2 3" key="1">
    <citation type="journal article" date="2016" name="Genome Announc.">
        <title>Complete Genome and Plasmid Sequences for Rhodococcus fascians D188 and Draft Sequences for Rhodococcus Isolates PBTS 1 and PBTS 2.</title>
        <authorList>
            <person name="Stamler R.A."/>
            <person name="Vereecke D."/>
            <person name="Zhang Y."/>
            <person name="Schilkey F."/>
            <person name="Devitt N."/>
            <person name="Randall J.J."/>
        </authorList>
    </citation>
    <scope>NUCLEOTIDE SEQUENCE [LARGE SCALE GENOMIC DNA]</scope>
    <source>
        <strain evidence="2 3">PBTS2</strain>
    </source>
</reference>
<dbReference type="RefSeq" id="WP_027497221.1">
    <property type="nucleotide sequence ID" value="NZ_CAKKLU010000005.1"/>
</dbReference>
<reference evidence="3" key="2">
    <citation type="submission" date="2016-04" db="EMBL/GenBank/DDBJ databases">
        <title>Complete Genome and Plasmid Sequences for Rhodococcus fascians D188 and Draft Sequences for Rhodococcus spp. Isolates PBTS 1 and PBTS 2.</title>
        <authorList>
            <person name="Stamer R."/>
            <person name="Vereecke D."/>
            <person name="Zhang Y."/>
            <person name="Schilkey F."/>
            <person name="Devitt N."/>
            <person name="Randall J."/>
        </authorList>
    </citation>
    <scope>NUCLEOTIDE SEQUENCE [LARGE SCALE GENOMIC DNA]</scope>
    <source>
        <strain evidence="3">PBTS2</strain>
    </source>
</reference>
<gene>
    <name evidence="2" type="ORF">A3Q41_04153</name>
</gene>
<accession>A0A143QQH6</accession>
<name>A0A143QQH6_RHOFA</name>
<evidence type="ECO:0000313" key="2">
    <source>
        <dbReference type="EMBL" id="AMY25433.1"/>
    </source>
</evidence>
<dbReference type="PATRIC" id="fig|1653479.3.peg.4211"/>
<sequence>MSASIPLPGQHRPNAAGEQSSADPDSIRAEVSSLLAQLTIGSEAGLDSEAVDSDALARDASVLDRAHEVLVRALTTVDKT</sequence>
<dbReference type="EMBL" id="CP015220">
    <property type="protein sequence ID" value="AMY25433.1"/>
    <property type="molecule type" value="Genomic_DNA"/>
</dbReference>
<organism evidence="2 3">
    <name type="scientific">Rhodococcoides fascians</name>
    <name type="common">Rhodococcus fascians</name>
    <dbReference type="NCBI Taxonomy" id="1828"/>
    <lineage>
        <taxon>Bacteria</taxon>
        <taxon>Bacillati</taxon>
        <taxon>Actinomycetota</taxon>
        <taxon>Actinomycetes</taxon>
        <taxon>Mycobacteriales</taxon>
        <taxon>Nocardiaceae</taxon>
        <taxon>Rhodococcoides</taxon>
    </lineage>
</organism>
<dbReference type="Proteomes" id="UP000076038">
    <property type="component" value="Chromosome"/>
</dbReference>
<dbReference type="KEGG" id="rhs:A3Q41_04153"/>
<dbReference type="AlphaFoldDB" id="A0A143QQH6"/>
<accession>A0A260TJJ9</accession>
<protein>
    <submittedName>
        <fullName evidence="2">Uncharacterized protein</fullName>
    </submittedName>
</protein>
<proteinExistence type="predicted"/>